<evidence type="ECO:0000256" key="1">
    <source>
        <dbReference type="SAM" id="MobiDB-lite"/>
    </source>
</evidence>
<accession>A0AAD6SCP1</accession>
<proteinExistence type="predicted"/>
<evidence type="ECO:0000313" key="3">
    <source>
        <dbReference type="Proteomes" id="UP001218188"/>
    </source>
</evidence>
<dbReference type="AlphaFoldDB" id="A0AAD6SCP1"/>
<keyword evidence="3" id="KW-1185">Reference proteome</keyword>
<organism evidence="2 3">
    <name type="scientific">Mycena alexandri</name>
    <dbReference type="NCBI Taxonomy" id="1745969"/>
    <lineage>
        <taxon>Eukaryota</taxon>
        <taxon>Fungi</taxon>
        <taxon>Dikarya</taxon>
        <taxon>Basidiomycota</taxon>
        <taxon>Agaricomycotina</taxon>
        <taxon>Agaricomycetes</taxon>
        <taxon>Agaricomycetidae</taxon>
        <taxon>Agaricales</taxon>
        <taxon>Marasmiineae</taxon>
        <taxon>Mycenaceae</taxon>
        <taxon>Mycena</taxon>
    </lineage>
</organism>
<sequence length="229" mass="25754">MFFPRSITTVNQVIVLEKWPFLLISCTTKTGRRRHPAKCAKQNITGPRNQSRPQNLSPESGSENSSDGDYSDSEVLDITELDSFAYLEVDTDHDSNNNEADWEEVAQADFQDRLFALIAQIEEDKRDAGDNDWMHTMQNEQSRDANLKVHSIICYVSGNTHNPKSGRLNDESVQTSSLAWLTVQAAGTVTPKKFREGVNKEILPALGISPKAPISKRTARQWLVRLAEH</sequence>
<name>A0AAD6SCP1_9AGAR</name>
<reference evidence="2" key="1">
    <citation type="submission" date="2023-03" db="EMBL/GenBank/DDBJ databases">
        <title>Massive genome expansion in bonnet fungi (Mycena s.s.) driven by repeated elements and novel gene families across ecological guilds.</title>
        <authorList>
            <consortium name="Lawrence Berkeley National Laboratory"/>
            <person name="Harder C.B."/>
            <person name="Miyauchi S."/>
            <person name="Viragh M."/>
            <person name="Kuo A."/>
            <person name="Thoen E."/>
            <person name="Andreopoulos B."/>
            <person name="Lu D."/>
            <person name="Skrede I."/>
            <person name="Drula E."/>
            <person name="Henrissat B."/>
            <person name="Morin E."/>
            <person name="Kohler A."/>
            <person name="Barry K."/>
            <person name="LaButti K."/>
            <person name="Morin E."/>
            <person name="Salamov A."/>
            <person name="Lipzen A."/>
            <person name="Mereny Z."/>
            <person name="Hegedus B."/>
            <person name="Baldrian P."/>
            <person name="Stursova M."/>
            <person name="Weitz H."/>
            <person name="Taylor A."/>
            <person name="Grigoriev I.V."/>
            <person name="Nagy L.G."/>
            <person name="Martin F."/>
            <person name="Kauserud H."/>
        </authorList>
    </citation>
    <scope>NUCLEOTIDE SEQUENCE</scope>
    <source>
        <strain evidence="2">CBHHK200</strain>
    </source>
</reference>
<comment type="caution">
    <text evidence="2">The sequence shown here is derived from an EMBL/GenBank/DDBJ whole genome shotgun (WGS) entry which is preliminary data.</text>
</comment>
<feature type="compositionally biased region" description="Polar residues" evidence="1">
    <location>
        <begin position="42"/>
        <end position="68"/>
    </location>
</feature>
<dbReference type="EMBL" id="JARJCM010000164">
    <property type="protein sequence ID" value="KAJ7024812.1"/>
    <property type="molecule type" value="Genomic_DNA"/>
</dbReference>
<gene>
    <name evidence="2" type="ORF">C8F04DRAFT_1192105</name>
</gene>
<protein>
    <submittedName>
        <fullName evidence="2">Uncharacterized protein</fullName>
    </submittedName>
</protein>
<dbReference type="Proteomes" id="UP001218188">
    <property type="component" value="Unassembled WGS sequence"/>
</dbReference>
<evidence type="ECO:0000313" key="2">
    <source>
        <dbReference type="EMBL" id="KAJ7024812.1"/>
    </source>
</evidence>
<feature type="region of interest" description="Disordered" evidence="1">
    <location>
        <begin position="34"/>
        <end position="72"/>
    </location>
</feature>